<dbReference type="Pfam" id="PF02798">
    <property type="entry name" value="GST_N"/>
    <property type="match status" value="1"/>
</dbReference>
<accession>A0A2V3UVK3</accession>
<sequence length="215" mass="23518">MSELIFYTNPMSRGQIARWMLEEVGADYEQRLVQYGPEMKGPDYLAINPMGKVPAIVHDGKVVTECAAICAYLAEAFPEAALAPTAEERADYYRWIFFASGPIEQAVISRSMGWQTPEDKQAMLGFGSYELAAATLASWLAEHDYVCGDRFTAADVYVGAQVDWGQAFGTLPALPAFAAYAERLRARPAYQRAKAIDNELIAQAKAKAEAEGASA</sequence>
<evidence type="ECO:0000259" key="2">
    <source>
        <dbReference type="PROSITE" id="PS50404"/>
    </source>
</evidence>
<dbReference type="SUPFAM" id="SSF52833">
    <property type="entry name" value="Thioredoxin-like"/>
    <property type="match status" value="1"/>
</dbReference>
<dbReference type="PANTHER" id="PTHR44051:SF21">
    <property type="entry name" value="GLUTATHIONE S-TRANSFERASE FAMILY PROTEIN"/>
    <property type="match status" value="1"/>
</dbReference>
<dbReference type="InterPro" id="IPR004045">
    <property type="entry name" value="Glutathione_S-Trfase_N"/>
</dbReference>
<evidence type="ECO:0000259" key="3">
    <source>
        <dbReference type="PROSITE" id="PS50405"/>
    </source>
</evidence>
<evidence type="ECO:0000313" key="4">
    <source>
        <dbReference type="EMBL" id="PXW72921.1"/>
    </source>
</evidence>
<dbReference type="PROSITE" id="PS50405">
    <property type="entry name" value="GST_CTER"/>
    <property type="match status" value="1"/>
</dbReference>
<dbReference type="OrthoDB" id="5740960at2"/>
<dbReference type="GO" id="GO:0016740">
    <property type="term" value="F:transferase activity"/>
    <property type="evidence" value="ECO:0007669"/>
    <property type="project" value="UniProtKB-KW"/>
</dbReference>
<comment type="caution">
    <text evidence="4">The sequence shown here is derived from an EMBL/GenBank/DDBJ whole genome shotgun (WGS) entry which is preliminary data.</text>
</comment>
<name>A0A2V3UVK3_9SPHN</name>
<dbReference type="Proteomes" id="UP000248014">
    <property type="component" value="Unassembled WGS sequence"/>
</dbReference>
<organism evidence="4 5">
    <name type="scientific">Blastomonas natatoria</name>
    <dbReference type="NCBI Taxonomy" id="34015"/>
    <lineage>
        <taxon>Bacteria</taxon>
        <taxon>Pseudomonadati</taxon>
        <taxon>Pseudomonadota</taxon>
        <taxon>Alphaproteobacteria</taxon>
        <taxon>Sphingomonadales</taxon>
        <taxon>Sphingomonadaceae</taxon>
        <taxon>Blastomonas</taxon>
    </lineage>
</organism>
<comment type="similarity">
    <text evidence="1">Belongs to the GST superfamily.</text>
</comment>
<dbReference type="InterPro" id="IPR036282">
    <property type="entry name" value="Glutathione-S-Trfase_C_sf"/>
</dbReference>
<feature type="domain" description="GST N-terminal" evidence="2">
    <location>
        <begin position="1"/>
        <end position="81"/>
    </location>
</feature>
<dbReference type="CDD" id="cd03046">
    <property type="entry name" value="GST_N_GTT1_like"/>
    <property type="match status" value="1"/>
</dbReference>
<dbReference type="SFLD" id="SFLDG01150">
    <property type="entry name" value="Main.1:_Beta-like"/>
    <property type="match status" value="1"/>
</dbReference>
<dbReference type="InterPro" id="IPR004046">
    <property type="entry name" value="GST_C"/>
</dbReference>
<dbReference type="InterPro" id="IPR010987">
    <property type="entry name" value="Glutathione-S-Trfase_C-like"/>
</dbReference>
<evidence type="ECO:0000256" key="1">
    <source>
        <dbReference type="RuleBase" id="RU003494"/>
    </source>
</evidence>
<dbReference type="CDD" id="cd03207">
    <property type="entry name" value="GST_C_8"/>
    <property type="match status" value="1"/>
</dbReference>
<reference evidence="4 5" key="1">
    <citation type="submission" date="2018-05" db="EMBL/GenBank/DDBJ databases">
        <title>Genomic Encyclopedia of Type Strains, Phase IV (KMG-IV): sequencing the most valuable type-strain genomes for metagenomic binning, comparative biology and taxonomic classification.</title>
        <authorList>
            <person name="Goeker M."/>
        </authorList>
    </citation>
    <scope>NUCLEOTIDE SEQUENCE [LARGE SCALE GENOMIC DNA]</scope>
    <source>
        <strain evidence="4 5">DSM 3183</strain>
    </source>
</reference>
<dbReference type="SUPFAM" id="SSF47616">
    <property type="entry name" value="GST C-terminal domain-like"/>
    <property type="match status" value="1"/>
</dbReference>
<dbReference type="Gene3D" id="1.20.1050.10">
    <property type="match status" value="1"/>
</dbReference>
<dbReference type="AlphaFoldDB" id="A0A2V3UVK3"/>
<dbReference type="RefSeq" id="WP_110299615.1">
    <property type="nucleotide sequence ID" value="NZ_QJJM01000011.1"/>
</dbReference>
<dbReference type="Gene3D" id="3.40.30.10">
    <property type="entry name" value="Glutaredoxin"/>
    <property type="match status" value="1"/>
</dbReference>
<keyword evidence="5" id="KW-1185">Reference proteome</keyword>
<dbReference type="SFLD" id="SFLDG00358">
    <property type="entry name" value="Main_(cytGST)"/>
    <property type="match status" value="1"/>
</dbReference>
<dbReference type="InterPro" id="IPR040079">
    <property type="entry name" value="Glutathione_S-Trfase"/>
</dbReference>
<dbReference type="PROSITE" id="PS50404">
    <property type="entry name" value="GST_NTER"/>
    <property type="match status" value="1"/>
</dbReference>
<dbReference type="PANTHER" id="PTHR44051">
    <property type="entry name" value="GLUTATHIONE S-TRANSFERASE-RELATED"/>
    <property type="match status" value="1"/>
</dbReference>
<dbReference type="SFLD" id="SFLDS00019">
    <property type="entry name" value="Glutathione_Transferase_(cytos"/>
    <property type="match status" value="1"/>
</dbReference>
<dbReference type="EMBL" id="QJJM01000011">
    <property type="protein sequence ID" value="PXW72921.1"/>
    <property type="molecule type" value="Genomic_DNA"/>
</dbReference>
<gene>
    <name evidence="4" type="ORF">C7451_11142</name>
</gene>
<proteinExistence type="inferred from homology"/>
<feature type="domain" description="GST C-terminal" evidence="3">
    <location>
        <begin position="85"/>
        <end position="208"/>
    </location>
</feature>
<dbReference type="InterPro" id="IPR036249">
    <property type="entry name" value="Thioredoxin-like_sf"/>
</dbReference>
<dbReference type="Pfam" id="PF00043">
    <property type="entry name" value="GST_C"/>
    <property type="match status" value="1"/>
</dbReference>
<protein>
    <submittedName>
        <fullName evidence="4">Glutathione S-transferase</fullName>
    </submittedName>
</protein>
<evidence type="ECO:0000313" key="5">
    <source>
        <dbReference type="Proteomes" id="UP000248014"/>
    </source>
</evidence>
<keyword evidence="4" id="KW-0808">Transferase</keyword>